<evidence type="ECO:0000313" key="6">
    <source>
        <dbReference type="Proteomes" id="UP000831290"/>
    </source>
</evidence>
<dbReference type="KEGG" id="fbm:MQE35_02325"/>
<dbReference type="AlphaFoldDB" id="A0A9E7CTI8"/>
<protein>
    <submittedName>
        <fullName evidence="5">Helix-turn-helix transcriptional regulator</fullName>
    </submittedName>
</protein>
<proteinExistence type="predicted"/>
<name>A0A9E7CTI8_9FLAO</name>
<keyword evidence="3" id="KW-0804">Transcription</keyword>
<dbReference type="SUPFAM" id="SSF46689">
    <property type="entry name" value="Homeodomain-like"/>
    <property type="match status" value="1"/>
</dbReference>
<keyword evidence="2" id="KW-0238">DNA-binding</keyword>
<dbReference type="Pfam" id="PF12833">
    <property type="entry name" value="HTH_18"/>
    <property type="match status" value="1"/>
</dbReference>
<evidence type="ECO:0000256" key="2">
    <source>
        <dbReference type="ARBA" id="ARBA00023125"/>
    </source>
</evidence>
<gene>
    <name evidence="5" type="ORF">MQE35_02325</name>
</gene>
<dbReference type="PROSITE" id="PS01124">
    <property type="entry name" value="HTH_ARAC_FAMILY_2"/>
    <property type="match status" value="1"/>
</dbReference>
<feature type="domain" description="HTH araC/xylS-type" evidence="4">
    <location>
        <begin position="135"/>
        <end position="245"/>
    </location>
</feature>
<sequence length="245" mass="28464">MLFEGDITFHFGDESIAITGNTLLFFNPATPYSYEPLQPDTKGYFCVFKEEFFKESLRINLTDLPLFQPDAKPVYQLYGDSVTEIRSLFIKIKEEINSDYPYKYELIKSYVSELIYYALKLSPRKVKPRIADANSRITSVFMELLDRQFPIEALSHTFTCRTPADFADQLSIHVNYLNRALKKTTGKTTTEHITARWLAEAKALLRHTNWSIAEISQALGYEDQSHFSIFFKKQTQYSPSQFRNV</sequence>
<keyword evidence="6" id="KW-1185">Reference proteome</keyword>
<dbReference type="Gene3D" id="1.10.10.60">
    <property type="entry name" value="Homeodomain-like"/>
    <property type="match status" value="1"/>
</dbReference>
<dbReference type="EMBL" id="CP094358">
    <property type="protein sequence ID" value="UOB18146.1"/>
    <property type="molecule type" value="Genomic_DNA"/>
</dbReference>
<evidence type="ECO:0000259" key="4">
    <source>
        <dbReference type="PROSITE" id="PS01124"/>
    </source>
</evidence>
<dbReference type="PANTHER" id="PTHR43280:SF32">
    <property type="entry name" value="TRANSCRIPTIONAL REGULATORY PROTEIN"/>
    <property type="match status" value="1"/>
</dbReference>
<dbReference type="GO" id="GO:0003700">
    <property type="term" value="F:DNA-binding transcription factor activity"/>
    <property type="evidence" value="ECO:0007669"/>
    <property type="project" value="InterPro"/>
</dbReference>
<dbReference type="RefSeq" id="WP_255844144.1">
    <property type="nucleotide sequence ID" value="NZ_CP094358.1"/>
</dbReference>
<dbReference type="Proteomes" id="UP000831290">
    <property type="component" value="Chromosome"/>
</dbReference>
<reference evidence="5" key="1">
    <citation type="submission" date="2022-03" db="EMBL/GenBank/DDBJ databases">
        <title>Description of Abyssus ytuae gen. nov., sp. nov., a novel member of the family Flavobacteriaceae isolated from the sediment of Mariana Trench.</title>
        <authorList>
            <person name="Zhang J."/>
            <person name="Xu X."/>
        </authorList>
    </citation>
    <scope>NUCLEOTIDE SEQUENCE</scope>
    <source>
        <strain evidence="5">MT3330</strain>
    </source>
</reference>
<dbReference type="GO" id="GO:0043565">
    <property type="term" value="F:sequence-specific DNA binding"/>
    <property type="evidence" value="ECO:0007669"/>
    <property type="project" value="InterPro"/>
</dbReference>
<dbReference type="InterPro" id="IPR020449">
    <property type="entry name" value="Tscrpt_reg_AraC-type_HTH"/>
</dbReference>
<dbReference type="InterPro" id="IPR009057">
    <property type="entry name" value="Homeodomain-like_sf"/>
</dbReference>
<evidence type="ECO:0000256" key="3">
    <source>
        <dbReference type="ARBA" id="ARBA00023163"/>
    </source>
</evidence>
<dbReference type="PANTHER" id="PTHR43280">
    <property type="entry name" value="ARAC-FAMILY TRANSCRIPTIONAL REGULATOR"/>
    <property type="match status" value="1"/>
</dbReference>
<evidence type="ECO:0000256" key="1">
    <source>
        <dbReference type="ARBA" id="ARBA00023015"/>
    </source>
</evidence>
<dbReference type="PRINTS" id="PR00032">
    <property type="entry name" value="HTHARAC"/>
</dbReference>
<dbReference type="SMART" id="SM00342">
    <property type="entry name" value="HTH_ARAC"/>
    <property type="match status" value="1"/>
</dbReference>
<dbReference type="InterPro" id="IPR018060">
    <property type="entry name" value="HTH_AraC"/>
</dbReference>
<organism evidence="5 6">
    <name type="scientific">Abyssalbus ytuae</name>
    <dbReference type="NCBI Taxonomy" id="2926907"/>
    <lineage>
        <taxon>Bacteria</taxon>
        <taxon>Pseudomonadati</taxon>
        <taxon>Bacteroidota</taxon>
        <taxon>Flavobacteriia</taxon>
        <taxon>Flavobacteriales</taxon>
        <taxon>Flavobacteriaceae</taxon>
        <taxon>Abyssalbus</taxon>
    </lineage>
</organism>
<evidence type="ECO:0000313" key="5">
    <source>
        <dbReference type="EMBL" id="UOB18146.1"/>
    </source>
</evidence>
<keyword evidence="1" id="KW-0805">Transcription regulation</keyword>
<accession>A0A9E7CTI8</accession>